<evidence type="ECO:0000256" key="1">
    <source>
        <dbReference type="ARBA" id="ARBA00093462"/>
    </source>
</evidence>
<dbReference type="SUPFAM" id="SSF158499">
    <property type="entry name" value="DnaD domain-like"/>
    <property type="match status" value="1"/>
</dbReference>
<gene>
    <name evidence="4" type="ORF">DWX18_10655</name>
</gene>
<dbReference type="Gene3D" id="1.10.10.630">
    <property type="entry name" value="DnaD domain-like"/>
    <property type="match status" value="1"/>
</dbReference>
<dbReference type="InterPro" id="IPR053162">
    <property type="entry name" value="DnaD"/>
</dbReference>
<dbReference type="Proteomes" id="UP000284046">
    <property type="component" value="Unassembled WGS sequence"/>
</dbReference>
<dbReference type="NCBIfam" id="TIGR01446">
    <property type="entry name" value="DnaD_dom"/>
    <property type="match status" value="1"/>
</dbReference>
<dbReference type="AlphaFoldDB" id="A0A412PKM9"/>
<feature type="domain" description="DnaB/C C-terminal" evidence="3">
    <location>
        <begin position="29"/>
        <end position="100"/>
    </location>
</feature>
<name>A0A412PKM9_STRAP</name>
<dbReference type="InterPro" id="IPR034829">
    <property type="entry name" value="DnaD-like_sf"/>
</dbReference>
<evidence type="ECO:0000313" key="5">
    <source>
        <dbReference type="Proteomes" id="UP000284046"/>
    </source>
</evidence>
<dbReference type="InterPro" id="IPR006343">
    <property type="entry name" value="DnaB/C_C"/>
</dbReference>
<comment type="caution">
    <text evidence="4">The sequence shown here is derived from an EMBL/GenBank/DDBJ whole genome shotgun (WGS) entry which is preliminary data.</text>
</comment>
<dbReference type="Pfam" id="PF07261">
    <property type="entry name" value="DnaB_2"/>
    <property type="match status" value="1"/>
</dbReference>
<sequence>MLNDKAGGGYVDYIYIIGEVKLELSDLIKRFEQNFGRLLSPIEIQQITDWVAVDKFEIEVLEYALNECVLNNARTLKYFNSIMKRCADNGIKTLEAIQLHEANRNRKKQDQNGNIPAWSNEHSEHERKEKIPVAENMELYDCFKKWFAEDFNMQLTLEQYQKFAAICEKDPKRQFNPFQMCAWILNKPLETIVNRFFAK</sequence>
<evidence type="ECO:0000259" key="3">
    <source>
        <dbReference type="Pfam" id="PF07261"/>
    </source>
</evidence>
<feature type="region of interest" description="Disordered" evidence="2">
    <location>
        <begin position="102"/>
        <end position="127"/>
    </location>
</feature>
<protein>
    <submittedName>
        <fullName evidence="4">DnaD domain protein</fullName>
    </submittedName>
</protein>
<evidence type="ECO:0000313" key="4">
    <source>
        <dbReference type="EMBL" id="RGT59028.1"/>
    </source>
</evidence>
<comment type="similarity">
    <text evidence="1">Belongs to the DnaB/DnaD family.</text>
</comment>
<organism evidence="4 5">
    <name type="scientific">Streptococcus anginosus</name>
    <dbReference type="NCBI Taxonomy" id="1328"/>
    <lineage>
        <taxon>Bacteria</taxon>
        <taxon>Bacillati</taxon>
        <taxon>Bacillota</taxon>
        <taxon>Bacilli</taxon>
        <taxon>Lactobacillales</taxon>
        <taxon>Streptococcaceae</taxon>
        <taxon>Streptococcus</taxon>
        <taxon>Streptococcus anginosus group</taxon>
    </lineage>
</organism>
<dbReference type="PANTHER" id="PTHR37293">
    <property type="entry name" value="PHAGE REPLICATION PROTEIN-RELATED"/>
    <property type="match status" value="1"/>
</dbReference>
<dbReference type="PANTHER" id="PTHR37293:SF5">
    <property type="entry name" value="DNA REPLICATION PROTEIN"/>
    <property type="match status" value="1"/>
</dbReference>
<dbReference type="EMBL" id="QRWZ01000023">
    <property type="protein sequence ID" value="RGT59028.1"/>
    <property type="molecule type" value="Genomic_DNA"/>
</dbReference>
<evidence type="ECO:0000256" key="2">
    <source>
        <dbReference type="SAM" id="MobiDB-lite"/>
    </source>
</evidence>
<reference evidence="4 5" key="1">
    <citation type="submission" date="2018-08" db="EMBL/GenBank/DDBJ databases">
        <title>A genome reference for cultivated species of the human gut microbiota.</title>
        <authorList>
            <person name="Zou Y."/>
            <person name="Xue W."/>
            <person name="Luo G."/>
        </authorList>
    </citation>
    <scope>NUCLEOTIDE SEQUENCE [LARGE SCALE GENOMIC DNA]</scope>
    <source>
        <strain evidence="4 5">AF18-38</strain>
    </source>
</reference>
<accession>A0A412PKM9</accession>
<proteinExistence type="inferred from homology"/>